<reference evidence="4 5" key="1">
    <citation type="submission" date="2018-06" db="EMBL/GenBank/DDBJ databases">
        <authorList>
            <consortium name="Pathogen Informatics"/>
            <person name="Doyle S."/>
        </authorList>
    </citation>
    <scope>NUCLEOTIDE SEQUENCE [LARGE SCALE GENOMIC DNA]</scope>
    <source>
        <strain evidence="4 5">NCTC12858</strain>
    </source>
</reference>
<dbReference type="InterPro" id="IPR001789">
    <property type="entry name" value="Sig_transdc_resp-reg_receiver"/>
</dbReference>
<dbReference type="Pfam" id="PF00072">
    <property type="entry name" value="Response_reg"/>
    <property type="match status" value="1"/>
</dbReference>
<evidence type="ECO:0000313" key="4">
    <source>
        <dbReference type="EMBL" id="SQH72706.1"/>
    </source>
</evidence>
<sequence length="513" mass="59578">MRRYSILWADDEIDLLRPHILFLEAKGYDVTAVNSGLDALEALREQDYDIIFLDEMMPGLTGLETLLRIKALKAHIPVVMVTKSEEEQLMNEAIGRSISDYLIKPINPNQLLLSLKKHVHEHTLKNESAIQSYRQDFSDLSVQISDCNSMEQWKELYRKLVYWDLELEQSAPDMAEMLEMQKREANLQFVKFVKEYYANWMAGQGRPLMSSELIKTKVLPLLDAGEKVFFILIDNFRLDQWEAVKTLLTPYYSFDEDLYCSILPSVTHYARNAIFAGLMPADIARMYPDMWIDEESEEGKNQYEEQLLSALLQRYRKNYSFSYHKVYDTAFGEKLLGRINSLKQYDLNVIVLNFVDMMSHARTESKMMRELAGSEAAYRSITKSWFEHSTAMEMFKRIAQQGARVILTTDHGTIRVHEALKVIGDRSLNTNLRYKAAKNLTYKEKEVYEILKPEQYGLPRPGLSGKYIFATGSDFFAYPNNFNHYVQYYQGTFQHGGISLEELLIPVVDMQAK</sequence>
<dbReference type="Gene3D" id="3.40.720.10">
    <property type="entry name" value="Alkaline Phosphatase, subunit A"/>
    <property type="match status" value="1"/>
</dbReference>
<dbReference type="EMBL" id="LS483447">
    <property type="protein sequence ID" value="SQH72706.1"/>
    <property type="molecule type" value="Genomic_DNA"/>
</dbReference>
<feature type="domain" description="Response regulatory" evidence="3">
    <location>
        <begin position="5"/>
        <end position="119"/>
    </location>
</feature>
<dbReference type="AlphaFoldDB" id="A0A2X4PFM0"/>
<dbReference type="PANTHER" id="PTHR44591:SF3">
    <property type="entry name" value="RESPONSE REGULATORY DOMAIN-CONTAINING PROTEIN"/>
    <property type="match status" value="1"/>
</dbReference>
<dbReference type="RefSeq" id="WP_023941446.1">
    <property type="nucleotide sequence ID" value="NZ_LS483447.1"/>
</dbReference>
<proteinExistence type="predicted"/>
<dbReference type="SUPFAM" id="SSF53649">
    <property type="entry name" value="Alkaline phosphatase-like"/>
    <property type="match status" value="1"/>
</dbReference>
<dbReference type="PANTHER" id="PTHR44591">
    <property type="entry name" value="STRESS RESPONSE REGULATOR PROTEIN 1"/>
    <property type="match status" value="1"/>
</dbReference>
<keyword evidence="1 2" id="KW-0597">Phosphoprotein</keyword>
<dbReference type="InterPro" id="IPR011006">
    <property type="entry name" value="CheY-like_superfamily"/>
</dbReference>
<dbReference type="SMART" id="SM00448">
    <property type="entry name" value="REC"/>
    <property type="match status" value="1"/>
</dbReference>
<dbReference type="SUPFAM" id="SSF52172">
    <property type="entry name" value="CheY-like"/>
    <property type="match status" value="1"/>
</dbReference>
<name>A0A2X4PFM0_9PORP</name>
<dbReference type="InterPro" id="IPR017850">
    <property type="entry name" value="Alkaline_phosphatase_core_sf"/>
</dbReference>
<dbReference type="CDD" id="cd00156">
    <property type="entry name" value="REC"/>
    <property type="match status" value="1"/>
</dbReference>
<dbReference type="Gene3D" id="3.40.50.2300">
    <property type="match status" value="1"/>
</dbReference>
<evidence type="ECO:0000313" key="5">
    <source>
        <dbReference type="Proteomes" id="UP000249300"/>
    </source>
</evidence>
<protein>
    <submittedName>
        <fullName evidence="4">Transcriptional regulatory protein ZraR</fullName>
    </submittedName>
</protein>
<dbReference type="KEGG" id="pcre:NCTC12858_00533"/>
<dbReference type="Proteomes" id="UP000249300">
    <property type="component" value="Chromosome 1"/>
</dbReference>
<accession>A0A2X4PFM0</accession>
<feature type="modified residue" description="4-aspartylphosphate" evidence="2">
    <location>
        <position position="54"/>
    </location>
</feature>
<dbReference type="PROSITE" id="PS50110">
    <property type="entry name" value="RESPONSE_REGULATORY"/>
    <property type="match status" value="1"/>
</dbReference>
<organism evidence="4 5">
    <name type="scientific">Porphyromonas crevioricanis</name>
    <dbReference type="NCBI Taxonomy" id="393921"/>
    <lineage>
        <taxon>Bacteria</taxon>
        <taxon>Pseudomonadati</taxon>
        <taxon>Bacteroidota</taxon>
        <taxon>Bacteroidia</taxon>
        <taxon>Bacteroidales</taxon>
        <taxon>Porphyromonadaceae</taxon>
        <taxon>Porphyromonas</taxon>
    </lineage>
</organism>
<dbReference type="GO" id="GO:0000160">
    <property type="term" value="P:phosphorelay signal transduction system"/>
    <property type="evidence" value="ECO:0007669"/>
    <property type="project" value="InterPro"/>
</dbReference>
<dbReference type="InterPro" id="IPR050595">
    <property type="entry name" value="Bact_response_regulator"/>
</dbReference>
<dbReference type="Pfam" id="PF08665">
    <property type="entry name" value="PglZ"/>
    <property type="match status" value="1"/>
</dbReference>
<evidence type="ECO:0000256" key="1">
    <source>
        <dbReference type="ARBA" id="ARBA00022553"/>
    </source>
</evidence>
<evidence type="ECO:0000259" key="3">
    <source>
        <dbReference type="PROSITE" id="PS50110"/>
    </source>
</evidence>
<evidence type="ECO:0000256" key="2">
    <source>
        <dbReference type="PROSITE-ProRule" id="PRU00169"/>
    </source>
</evidence>
<keyword evidence="5" id="KW-1185">Reference proteome</keyword>
<gene>
    <name evidence="4" type="primary">zraR</name>
    <name evidence="4" type="ORF">NCTC12858_00533</name>
</gene>